<evidence type="ECO:0000259" key="1">
    <source>
        <dbReference type="PROSITE" id="PS51094"/>
    </source>
</evidence>
<dbReference type="Proteomes" id="UP000051568">
    <property type="component" value="Unassembled WGS sequence"/>
</dbReference>
<dbReference type="InterPro" id="IPR051541">
    <property type="entry name" value="PTS_SugarTrans_NitroReg"/>
</dbReference>
<dbReference type="Gene3D" id="3.40.930.10">
    <property type="entry name" value="Mannitol-specific EII, Chain A"/>
    <property type="match status" value="1"/>
</dbReference>
<comment type="caution">
    <text evidence="2">The sequence shown here is derived from an EMBL/GenBank/DDBJ whole genome shotgun (WGS) entry which is preliminary data.</text>
</comment>
<dbReference type="PATRIC" id="fig|319652.3.peg.548"/>
<evidence type="ECO:0000313" key="3">
    <source>
        <dbReference type="Proteomes" id="UP000051568"/>
    </source>
</evidence>
<dbReference type="PROSITE" id="PS51094">
    <property type="entry name" value="PTS_EIIA_TYPE_2"/>
    <property type="match status" value="1"/>
</dbReference>
<dbReference type="InterPro" id="IPR016152">
    <property type="entry name" value="PTrfase/Anion_transptr"/>
</dbReference>
<keyword evidence="3" id="KW-1185">Reference proteome</keyword>
<accession>A0A0R2ISZ2</accession>
<feature type="domain" description="PTS EIIA type-2" evidence="1">
    <location>
        <begin position="1"/>
        <end position="138"/>
    </location>
</feature>
<dbReference type="AlphaFoldDB" id="A0A0R2ISZ2"/>
<dbReference type="SUPFAM" id="SSF55804">
    <property type="entry name" value="Phoshotransferase/anion transport protein"/>
    <property type="match status" value="1"/>
</dbReference>
<dbReference type="PANTHER" id="PTHR47738:SF3">
    <property type="entry name" value="PHOSPHOTRANSFERASE SYSTEM MANNITOL_FRUCTOSE-SPECIFIC IIA DOMAIN CONTAINING PROTEIN"/>
    <property type="match status" value="1"/>
</dbReference>
<dbReference type="PANTHER" id="PTHR47738">
    <property type="entry name" value="PTS SYSTEM FRUCTOSE-LIKE EIIA COMPONENT-RELATED"/>
    <property type="match status" value="1"/>
</dbReference>
<reference evidence="2 3" key="1">
    <citation type="journal article" date="2015" name="Genome Announc.">
        <title>Expanding the biotechnology potential of lactobacilli through comparative genomics of 213 strains and associated genera.</title>
        <authorList>
            <person name="Sun Z."/>
            <person name="Harris H.M."/>
            <person name="McCann A."/>
            <person name="Guo C."/>
            <person name="Argimon S."/>
            <person name="Zhang W."/>
            <person name="Yang X."/>
            <person name="Jeffery I.B."/>
            <person name="Cooney J.C."/>
            <person name="Kagawa T.F."/>
            <person name="Liu W."/>
            <person name="Song Y."/>
            <person name="Salvetti E."/>
            <person name="Wrobel A."/>
            <person name="Rasinkangas P."/>
            <person name="Parkhill J."/>
            <person name="Rea M.C."/>
            <person name="O'Sullivan O."/>
            <person name="Ritari J."/>
            <person name="Douillard F.P."/>
            <person name="Paul Ross R."/>
            <person name="Yang R."/>
            <person name="Briner A.E."/>
            <person name="Felis G.E."/>
            <person name="de Vos W.M."/>
            <person name="Barrangou R."/>
            <person name="Klaenhammer T.R."/>
            <person name="Caufield P.W."/>
            <person name="Cui Y."/>
            <person name="Zhang H."/>
            <person name="O'Toole P.W."/>
        </authorList>
    </citation>
    <scope>NUCLEOTIDE SEQUENCE [LARGE SCALE GENOMIC DNA]</scope>
    <source>
        <strain evidence="2 3">DSM 17757</strain>
    </source>
</reference>
<dbReference type="STRING" id="319652.IV80_GL000541"/>
<protein>
    <submittedName>
        <fullName evidence="2">Pts system, galactitol-specific iia component</fullName>
    </submittedName>
</protein>
<name>A0A0R2ISZ2_9LACO</name>
<dbReference type="Pfam" id="PF00359">
    <property type="entry name" value="PTS_EIIA_2"/>
    <property type="match status" value="1"/>
</dbReference>
<gene>
    <name evidence="2" type="ORF">IV80_GL000541</name>
</gene>
<evidence type="ECO:0000313" key="2">
    <source>
        <dbReference type="EMBL" id="KRN65031.1"/>
    </source>
</evidence>
<dbReference type="EMBL" id="JQBR01000013">
    <property type="protein sequence ID" value="KRN65031.1"/>
    <property type="molecule type" value="Genomic_DNA"/>
</dbReference>
<proteinExistence type="predicted"/>
<dbReference type="InterPro" id="IPR002178">
    <property type="entry name" value="PTS_EIIA_type-2_dom"/>
</dbReference>
<sequence>MNVDVEDEQQLFDFIGSDAIEKNFAKLGYISGLEKRELSYPTGLQFPDIPIALPHVDSKYIGKPFIYIARTKKVLKVRQMGDGREMSTNNFLFLGIKNASKQPELLAHMMNAFQNKEFVQTFLKIDSNEQMLNLMNTTFEKLENVKN</sequence>
<organism evidence="2 3">
    <name type="scientific">Pediococcus cellicola</name>
    <dbReference type="NCBI Taxonomy" id="319652"/>
    <lineage>
        <taxon>Bacteria</taxon>
        <taxon>Bacillati</taxon>
        <taxon>Bacillota</taxon>
        <taxon>Bacilli</taxon>
        <taxon>Lactobacillales</taxon>
        <taxon>Lactobacillaceae</taxon>
        <taxon>Pediococcus</taxon>
    </lineage>
</organism>